<dbReference type="GO" id="GO:0006508">
    <property type="term" value="P:proteolysis"/>
    <property type="evidence" value="ECO:0007669"/>
    <property type="project" value="InterPro"/>
</dbReference>
<evidence type="ECO:0000313" key="1">
    <source>
        <dbReference type="EMBL" id="CDW33410.1"/>
    </source>
</evidence>
<dbReference type="GO" id="GO:0004190">
    <property type="term" value="F:aspartic-type endopeptidase activity"/>
    <property type="evidence" value="ECO:0007669"/>
    <property type="project" value="InterPro"/>
</dbReference>
<organism evidence="1">
    <name type="scientific">Lepeophtheirus salmonis</name>
    <name type="common">Salmon louse</name>
    <name type="synonym">Caligus salmonis</name>
    <dbReference type="NCBI Taxonomy" id="72036"/>
    <lineage>
        <taxon>Eukaryota</taxon>
        <taxon>Metazoa</taxon>
        <taxon>Ecdysozoa</taxon>
        <taxon>Arthropoda</taxon>
        <taxon>Crustacea</taxon>
        <taxon>Multicrustacea</taxon>
        <taxon>Hexanauplia</taxon>
        <taxon>Copepoda</taxon>
        <taxon>Siphonostomatoida</taxon>
        <taxon>Caligidae</taxon>
        <taxon>Lepeophtheirus</taxon>
    </lineage>
</organism>
<name>A0A0K2U5V8_LEPSM</name>
<dbReference type="AlphaFoldDB" id="A0A0K2U5V8"/>
<dbReference type="EMBL" id="HACA01016049">
    <property type="protein sequence ID" value="CDW33410.1"/>
    <property type="molecule type" value="Transcribed_RNA"/>
</dbReference>
<accession>A0A0K2U5V8</accession>
<sequence>MSSISKTDQTDKAICYYHQRYGTSTRECRPPYIWILFLVDTGATEISVIPTNTSIDKQPSFFLKAANGSFIHAYERVQLKLYIKDTVFPWTYIYQSKSISNTPWAVFSSCF</sequence>
<dbReference type="InterPro" id="IPR001969">
    <property type="entry name" value="Aspartic_peptidase_AS"/>
</dbReference>
<protein>
    <submittedName>
        <fullName evidence="1">Uncharacterized protein</fullName>
    </submittedName>
</protein>
<proteinExistence type="predicted"/>
<dbReference type="PROSITE" id="PS00141">
    <property type="entry name" value="ASP_PROTEASE"/>
    <property type="match status" value="1"/>
</dbReference>
<reference evidence="1" key="1">
    <citation type="submission" date="2014-05" db="EMBL/GenBank/DDBJ databases">
        <authorList>
            <person name="Chronopoulou M."/>
        </authorList>
    </citation>
    <scope>NUCLEOTIDE SEQUENCE</scope>
    <source>
        <tissue evidence="1">Whole organism</tissue>
    </source>
</reference>